<evidence type="ECO:0000313" key="5">
    <source>
        <dbReference type="EMBL" id="PEG42780.1"/>
    </source>
</evidence>
<keyword evidence="2" id="KW-0472">Membrane</keyword>
<evidence type="ECO:0000256" key="2">
    <source>
        <dbReference type="SAM" id="Phobius"/>
    </source>
</evidence>
<dbReference type="EMBL" id="BLKS01000001">
    <property type="protein sequence ID" value="GFG52776.1"/>
    <property type="molecule type" value="Genomic_DNA"/>
</dbReference>
<keyword evidence="2" id="KW-0812">Transmembrane</keyword>
<feature type="domain" description="Septum formation-related" evidence="3">
    <location>
        <begin position="91"/>
        <end position="182"/>
    </location>
</feature>
<protein>
    <recommendedName>
        <fullName evidence="3">Septum formation-related domain-containing protein</fullName>
    </recommendedName>
</protein>
<keyword evidence="2" id="KW-1133">Transmembrane helix</keyword>
<dbReference type="Pfam" id="PF13845">
    <property type="entry name" value="Septum_form"/>
    <property type="match status" value="1"/>
</dbReference>
<evidence type="ECO:0000313" key="6">
    <source>
        <dbReference type="Proteomes" id="UP000220914"/>
    </source>
</evidence>
<feature type="region of interest" description="Disordered" evidence="1">
    <location>
        <begin position="1"/>
        <end position="43"/>
    </location>
</feature>
<evidence type="ECO:0000256" key="1">
    <source>
        <dbReference type="SAM" id="MobiDB-lite"/>
    </source>
</evidence>
<dbReference type="Proteomes" id="UP000465302">
    <property type="component" value="Unassembled WGS sequence"/>
</dbReference>
<feature type="transmembrane region" description="Helical" evidence="2">
    <location>
        <begin position="52"/>
        <end position="78"/>
    </location>
</feature>
<dbReference type="RefSeq" id="WP_097937964.1">
    <property type="nucleotide sequence ID" value="NZ_BLKS01000001.1"/>
</dbReference>
<evidence type="ECO:0000259" key="3">
    <source>
        <dbReference type="Pfam" id="PF13845"/>
    </source>
</evidence>
<dbReference type="InterPro" id="IPR026004">
    <property type="entry name" value="Septum_form"/>
</dbReference>
<reference evidence="4 7" key="2">
    <citation type="journal article" date="2019" name="Emerg. Microbes Infect.">
        <title>Comprehensive subspecies identification of 175 nontuberculous mycobacteria species based on 7547 genomic profiles.</title>
        <authorList>
            <person name="Matsumoto Y."/>
            <person name="Kinjo T."/>
            <person name="Motooka D."/>
            <person name="Nabeya D."/>
            <person name="Jung N."/>
            <person name="Uechi K."/>
            <person name="Horii T."/>
            <person name="Iida T."/>
            <person name="Fujita J."/>
            <person name="Nakamura S."/>
        </authorList>
    </citation>
    <scope>NUCLEOTIDE SEQUENCE [LARGE SCALE GENOMIC DNA]</scope>
    <source>
        <strain evidence="4 7">JCM 6377</strain>
    </source>
</reference>
<keyword evidence="6" id="KW-1185">Reference proteome</keyword>
<dbReference type="EMBL" id="PDCP01000002">
    <property type="protein sequence ID" value="PEG42780.1"/>
    <property type="molecule type" value="Genomic_DNA"/>
</dbReference>
<accession>A0A2A7NFZ4</accession>
<gene>
    <name evidence="5" type="ORF">CQY20_01985</name>
    <name evidence="4" type="ORF">MAGR_42170</name>
</gene>
<reference evidence="5 6" key="1">
    <citation type="submission" date="2017-10" db="EMBL/GenBank/DDBJ databases">
        <title>The new phylogeny of genus Mycobacterium.</title>
        <authorList>
            <person name="Tortoli E."/>
            <person name="Trovato A."/>
            <person name="Cirillo D.M."/>
        </authorList>
    </citation>
    <scope>NUCLEOTIDE SEQUENCE [LARGE SCALE GENOMIC DNA]</scope>
    <source>
        <strain evidence="5 6">CCUG37673</strain>
    </source>
</reference>
<evidence type="ECO:0000313" key="7">
    <source>
        <dbReference type="Proteomes" id="UP000465302"/>
    </source>
</evidence>
<organism evidence="5 6">
    <name type="scientific">Mycolicibacterium agri</name>
    <name type="common">Mycobacterium agri</name>
    <dbReference type="NCBI Taxonomy" id="36811"/>
    <lineage>
        <taxon>Bacteria</taxon>
        <taxon>Bacillati</taxon>
        <taxon>Actinomycetota</taxon>
        <taxon>Actinomycetes</taxon>
        <taxon>Mycobacteriales</taxon>
        <taxon>Mycobacteriaceae</taxon>
        <taxon>Mycolicibacterium</taxon>
    </lineage>
</organism>
<dbReference type="Proteomes" id="UP000220914">
    <property type="component" value="Unassembled WGS sequence"/>
</dbReference>
<evidence type="ECO:0000313" key="4">
    <source>
        <dbReference type="EMBL" id="GFG52776.1"/>
    </source>
</evidence>
<dbReference type="OrthoDB" id="3628931at2"/>
<reference evidence="4" key="3">
    <citation type="submission" date="2020-02" db="EMBL/GenBank/DDBJ databases">
        <authorList>
            <person name="Matsumoto Y."/>
            <person name="Motooka D."/>
            <person name="Nakamura S."/>
        </authorList>
    </citation>
    <scope>NUCLEOTIDE SEQUENCE</scope>
    <source>
        <strain evidence="4">JCM 6377</strain>
    </source>
</reference>
<proteinExistence type="predicted"/>
<comment type="caution">
    <text evidence="5">The sequence shown here is derived from an EMBL/GenBank/DDBJ whole genome shotgun (WGS) entry which is preliminary data.</text>
</comment>
<sequence length="195" mass="20891">MTTPPGPQYPPGPYQPGQYPPPGPYYPPPGYPPGPYPPPGGYQPPRPPGTNWWLIAGLVLAGLLVLVLVVGIVLYLAFGRGTVAANKVAVGDCLKELPDSGRVLAVDTVDCQEQHTGEVFAVITMPDGDFPGQFLIEQYQNKCGPELAKYSPEAASDPEVGLFVLYPSKDSWDEGDRTVTCIATTDTPRTGHLEK</sequence>
<dbReference type="AlphaFoldDB" id="A0A2A7NFZ4"/>
<name>A0A2A7NFZ4_MYCAG</name>